<evidence type="ECO:0000256" key="3">
    <source>
        <dbReference type="ARBA" id="ARBA00022692"/>
    </source>
</evidence>
<dbReference type="Proteomes" id="UP000694287">
    <property type="component" value="Unassembled WGS sequence"/>
</dbReference>
<feature type="transmembrane region" description="Helical" evidence="6">
    <location>
        <begin position="63"/>
        <end position="81"/>
    </location>
</feature>
<reference evidence="8 9" key="1">
    <citation type="submission" date="2020-11" db="EMBL/GenBank/DDBJ databases">
        <title>Pseudonocardia abyssalis sp. nov. and Pseudonocardia oceani sp. nov., description and phylogenomic analysis of two novel actinomycetes isolated from the deep Southern Ocean.</title>
        <authorList>
            <person name="Parra J."/>
        </authorList>
    </citation>
    <scope>NUCLEOTIDE SEQUENCE [LARGE SCALE GENOMIC DNA]</scope>
    <source>
        <strain evidence="8 9">KRD-168</strain>
    </source>
</reference>
<gene>
    <name evidence="8" type="ORF">I4I81_19880</name>
</gene>
<dbReference type="InterPro" id="IPR010432">
    <property type="entry name" value="RDD"/>
</dbReference>
<feature type="transmembrane region" description="Helical" evidence="6">
    <location>
        <begin position="22"/>
        <end position="43"/>
    </location>
</feature>
<keyword evidence="3 6" id="KW-0812">Transmembrane</keyword>
<name>A0ABS6UW88_9PSEU</name>
<dbReference type="InterPro" id="IPR051791">
    <property type="entry name" value="Pra-immunoreactive"/>
</dbReference>
<evidence type="ECO:0000313" key="8">
    <source>
        <dbReference type="EMBL" id="MBW0136512.1"/>
    </source>
</evidence>
<dbReference type="Pfam" id="PF06271">
    <property type="entry name" value="RDD"/>
    <property type="match status" value="1"/>
</dbReference>
<keyword evidence="4 6" id="KW-1133">Transmembrane helix</keyword>
<proteinExistence type="predicted"/>
<evidence type="ECO:0000256" key="1">
    <source>
        <dbReference type="ARBA" id="ARBA00004651"/>
    </source>
</evidence>
<dbReference type="PANTHER" id="PTHR36115">
    <property type="entry name" value="PROLINE-RICH ANTIGEN HOMOLOG-RELATED"/>
    <property type="match status" value="1"/>
</dbReference>
<evidence type="ECO:0000256" key="2">
    <source>
        <dbReference type="ARBA" id="ARBA00022475"/>
    </source>
</evidence>
<keyword evidence="5 6" id="KW-0472">Membrane</keyword>
<keyword evidence="9" id="KW-1185">Reference proteome</keyword>
<comment type="subcellular location">
    <subcellularLocation>
        <location evidence="1">Cell membrane</location>
        <topology evidence="1">Multi-pass membrane protein</topology>
    </subcellularLocation>
</comment>
<dbReference type="RefSeq" id="WP_218604983.1">
    <property type="nucleotide sequence ID" value="NZ_JADQDJ010000285.1"/>
</dbReference>
<organism evidence="8 9">
    <name type="scientific">Pseudonocardia abyssalis</name>
    <dbReference type="NCBI Taxonomy" id="2792008"/>
    <lineage>
        <taxon>Bacteria</taxon>
        <taxon>Bacillati</taxon>
        <taxon>Actinomycetota</taxon>
        <taxon>Actinomycetes</taxon>
        <taxon>Pseudonocardiales</taxon>
        <taxon>Pseudonocardiaceae</taxon>
        <taxon>Pseudonocardia</taxon>
    </lineage>
</organism>
<comment type="caution">
    <text evidence="8">The sequence shown here is derived from an EMBL/GenBank/DDBJ whole genome shotgun (WGS) entry which is preliminary data.</text>
</comment>
<dbReference type="EMBL" id="JADQDK010000001">
    <property type="protein sequence ID" value="MBW0136512.1"/>
    <property type="molecule type" value="Genomic_DNA"/>
</dbReference>
<evidence type="ECO:0000256" key="5">
    <source>
        <dbReference type="ARBA" id="ARBA00023136"/>
    </source>
</evidence>
<keyword evidence="2" id="KW-1003">Cell membrane</keyword>
<feature type="domain" description="RDD" evidence="7">
    <location>
        <begin position="9"/>
        <end position="168"/>
    </location>
</feature>
<protein>
    <submittedName>
        <fullName evidence="8">RDD family protein</fullName>
    </submittedName>
</protein>
<evidence type="ECO:0000256" key="4">
    <source>
        <dbReference type="ARBA" id="ARBA00022989"/>
    </source>
</evidence>
<dbReference type="PANTHER" id="PTHR36115:SF6">
    <property type="entry name" value="PROLINE-RICH ANTIGEN HOMOLOG"/>
    <property type="match status" value="1"/>
</dbReference>
<evidence type="ECO:0000313" key="9">
    <source>
        <dbReference type="Proteomes" id="UP000694287"/>
    </source>
</evidence>
<accession>A0ABS6UW88</accession>
<evidence type="ECO:0000256" key="6">
    <source>
        <dbReference type="SAM" id="Phobius"/>
    </source>
</evidence>
<evidence type="ECO:0000259" key="7">
    <source>
        <dbReference type="Pfam" id="PF06271"/>
    </source>
</evidence>
<sequence>MPTTHLAPAPVGRRVRASLDDLLFVAAWFALLTLLGVAVRAIAPPAGPPSLPATDLTVLASTVLPVAAFLAAGDAGVRWAARGKRRAGLRVVTPDGARPSVGRSVVRAAVKIAPWQLAHIAVARLILGADDPVVTWTTYALSLAVPVVSVVTALRDPRQRALHDRVAGTRVVTF</sequence>